<proteinExistence type="predicted"/>
<keyword evidence="1 2" id="KW-0597">Phosphoprotein</keyword>
<feature type="modified residue" description="4-aspartylphosphate" evidence="2">
    <location>
        <position position="51"/>
    </location>
</feature>
<evidence type="ECO:0000259" key="5">
    <source>
        <dbReference type="PROSITE" id="PS50110"/>
    </source>
</evidence>
<dbReference type="Proteomes" id="UP000295247">
    <property type="component" value="Unassembled WGS sequence"/>
</dbReference>
<organism evidence="6 7">
    <name type="scientific">Marichromatium gracile</name>
    <name type="common">Chromatium gracile</name>
    <dbReference type="NCBI Taxonomy" id="1048"/>
    <lineage>
        <taxon>Bacteria</taxon>
        <taxon>Pseudomonadati</taxon>
        <taxon>Pseudomonadota</taxon>
        <taxon>Gammaproteobacteria</taxon>
        <taxon>Chromatiales</taxon>
        <taxon>Chromatiaceae</taxon>
        <taxon>Marichromatium</taxon>
    </lineage>
</organism>
<evidence type="ECO:0000313" key="7">
    <source>
        <dbReference type="Proteomes" id="UP000295247"/>
    </source>
</evidence>
<feature type="transmembrane region" description="Helical" evidence="4">
    <location>
        <begin position="309"/>
        <end position="329"/>
    </location>
</feature>
<dbReference type="SMART" id="SM00448">
    <property type="entry name" value="REC"/>
    <property type="match status" value="1"/>
</dbReference>
<dbReference type="SUPFAM" id="SSF52172">
    <property type="entry name" value="CheY-like"/>
    <property type="match status" value="1"/>
</dbReference>
<dbReference type="PROSITE" id="PS50110">
    <property type="entry name" value="RESPONSE_REGULATORY"/>
    <property type="match status" value="1"/>
</dbReference>
<dbReference type="RefSeq" id="WP_132229413.1">
    <property type="nucleotide sequence ID" value="NZ_NRRH01000032.1"/>
</dbReference>
<dbReference type="PANTHER" id="PTHR44591:SF3">
    <property type="entry name" value="RESPONSE REGULATORY DOMAIN-CONTAINING PROTEIN"/>
    <property type="match status" value="1"/>
</dbReference>
<dbReference type="GO" id="GO:0003677">
    <property type="term" value="F:DNA binding"/>
    <property type="evidence" value="ECO:0007669"/>
    <property type="project" value="UniProtKB-KW"/>
</dbReference>
<keyword evidence="4" id="KW-1133">Transmembrane helix</keyword>
<feature type="region of interest" description="Disordered" evidence="3">
    <location>
        <begin position="123"/>
        <end position="150"/>
    </location>
</feature>
<comment type="caution">
    <text evidence="6">The sequence shown here is derived from an EMBL/GenBank/DDBJ whole genome shotgun (WGS) entry which is preliminary data.</text>
</comment>
<evidence type="ECO:0000313" key="6">
    <source>
        <dbReference type="EMBL" id="TCW36397.1"/>
    </source>
</evidence>
<name>A0A4R4ABP3_MARGR</name>
<evidence type="ECO:0000256" key="1">
    <source>
        <dbReference type="ARBA" id="ARBA00022553"/>
    </source>
</evidence>
<dbReference type="AlphaFoldDB" id="A0A4R4ABP3"/>
<dbReference type="InterPro" id="IPR001789">
    <property type="entry name" value="Sig_transdc_resp-reg_receiver"/>
</dbReference>
<feature type="compositionally biased region" description="Low complexity" evidence="3">
    <location>
        <begin position="123"/>
        <end position="136"/>
    </location>
</feature>
<keyword evidence="4" id="KW-0812">Transmembrane</keyword>
<feature type="domain" description="Response regulatory" evidence="5">
    <location>
        <begin position="2"/>
        <end position="118"/>
    </location>
</feature>
<keyword evidence="6" id="KW-0238">DNA-binding</keyword>
<dbReference type="EMBL" id="SMDC01000004">
    <property type="protein sequence ID" value="TCW36397.1"/>
    <property type="molecule type" value="Genomic_DNA"/>
</dbReference>
<evidence type="ECO:0000256" key="3">
    <source>
        <dbReference type="SAM" id="MobiDB-lite"/>
    </source>
</evidence>
<dbReference type="Gene3D" id="3.40.50.2300">
    <property type="match status" value="1"/>
</dbReference>
<dbReference type="PANTHER" id="PTHR44591">
    <property type="entry name" value="STRESS RESPONSE REGULATOR PROTEIN 1"/>
    <property type="match status" value="1"/>
</dbReference>
<sequence length="335" mass="36362">MKILLVDDSKSARYALRLQLQRHDVEVETADSAEAAFEILERELPDAILMDHMMPGLNGFEALEVLKQNPRTAAIPVVMCSSHEEADFVETARRKGVLGVLPKSVAPERLPEILEELRTALAQPTATAPAATTTEPTLPPAPTTPPPTPASAPAIDMAELDARVSAQITRTLTPLLEDLRRDLSEQLRAEVRQQLDARQDISEAELQAQIRAALPDLLPDLLRIELEGERARVEEMIDASHPQPEALSTLVEQALQAHLDPLAERTTRQALVAARREVQEQSETIATQAHAEVAEGLAALQAQLKVVRLWALFAALVGIAAATVVWLLLGGLAAG</sequence>
<gene>
    <name evidence="6" type="ORF">EDC29_104185</name>
</gene>
<dbReference type="CDD" id="cd00156">
    <property type="entry name" value="REC"/>
    <property type="match status" value="1"/>
</dbReference>
<protein>
    <submittedName>
        <fullName evidence="6">DNA-binding NarL/FixJ family response regulator</fullName>
    </submittedName>
</protein>
<accession>A0A4R4ABP3</accession>
<dbReference type="Pfam" id="PF00072">
    <property type="entry name" value="Response_reg"/>
    <property type="match status" value="1"/>
</dbReference>
<feature type="compositionally biased region" description="Pro residues" evidence="3">
    <location>
        <begin position="137"/>
        <end position="150"/>
    </location>
</feature>
<reference evidence="6 7" key="1">
    <citation type="submission" date="2019-03" db="EMBL/GenBank/DDBJ databases">
        <title>Genomic Encyclopedia of Type Strains, Phase IV (KMG-IV): sequencing the most valuable type-strain genomes for metagenomic binning, comparative biology and taxonomic classification.</title>
        <authorList>
            <person name="Goeker M."/>
        </authorList>
    </citation>
    <scope>NUCLEOTIDE SEQUENCE [LARGE SCALE GENOMIC DNA]</scope>
    <source>
        <strain evidence="6 7">DSM 203</strain>
    </source>
</reference>
<evidence type="ECO:0000256" key="4">
    <source>
        <dbReference type="SAM" id="Phobius"/>
    </source>
</evidence>
<dbReference type="InterPro" id="IPR011006">
    <property type="entry name" value="CheY-like_superfamily"/>
</dbReference>
<dbReference type="InterPro" id="IPR050595">
    <property type="entry name" value="Bact_response_regulator"/>
</dbReference>
<evidence type="ECO:0000256" key="2">
    <source>
        <dbReference type="PROSITE-ProRule" id="PRU00169"/>
    </source>
</evidence>
<keyword evidence="4" id="KW-0472">Membrane</keyword>
<dbReference type="GO" id="GO:0000160">
    <property type="term" value="P:phosphorelay signal transduction system"/>
    <property type="evidence" value="ECO:0007669"/>
    <property type="project" value="InterPro"/>
</dbReference>